<protein>
    <submittedName>
        <fullName evidence="1">Uncharacterized protein</fullName>
    </submittedName>
</protein>
<sequence length="68" mass="7847">MVFHNDWGMTIDCIIDGSLIDGTFIEPGMGDESNNWSNRGELLKSYRNLLQLMKQEKIKKQGTLDRFP</sequence>
<dbReference type="EMBL" id="MTKO01000100">
    <property type="protein sequence ID" value="RWX44207.1"/>
    <property type="molecule type" value="Genomic_DNA"/>
</dbReference>
<evidence type="ECO:0000313" key="2">
    <source>
        <dbReference type="Proteomes" id="UP000287853"/>
    </source>
</evidence>
<dbReference type="AlphaFoldDB" id="A0A444ITN5"/>
<reference evidence="1 2" key="1">
    <citation type="submission" date="2017-01" db="EMBL/GenBank/DDBJ databases">
        <title>The cable genome- insights into the physiology and evolution of filamentous bacteria capable of sulfide oxidation via long distance electron transfer.</title>
        <authorList>
            <person name="Schreiber L."/>
            <person name="Bjerg J.T."/>
            <person name="Boggild A."/>
            <person name="Van De Vossenberg J."/>
            <person name="Meysman F."/>
            <person name="Nielsen L.P."/>
            <person name="Schramm A."/>
            <person name="Kjeldsen K.U."/>
        </authorList>
    </citation>
    <scope>NUCLEOTIDE SEQUENCE [LARGE SCALE GENOMIC DNA]</scope>
    <source>
        <strain evidence="1">MCF</strain>
    </source>
</reference>
<proteinExistence type="predicted"/>
<organism evidence="1 2">
    <name type="scientific">Candidatus Electrothrix aarhusensis</name>
    <dbReference type="NCBI Taxonomy" id="1859131"/>
    <lineage>
        <taxon>Bacteria</taxon>
        <taxon>Pseudomonadati</taxon>
        <taxon>Thermodesulfobacteriota</taxon>
        <taxon>Desulfobulbia</taxon>
        <taxon>Desulfobulbales</taxon>
        <taxon>Desulfobulbaceae</taxon>
        <taxon>Candidatus Electrothrix</taxon>
    </lineage>
</organism>
<gene>
    <name evidence="1" type="ORF">H206_01970</name>
</gene>
<keyword evidence="2" id="KW-1185">Reference proteome</keyword>
<dbReference type="Proteomes" id="UP000287853">
    <property type="component" value="Unassembled WGS sequence"/>
</dbReference>
<comment type="caution">
    <text evidence="1">The sequence shown here is derived from an EMBL/GenBank/DDBJ whole genome shotgun (WGS) entry which is preliminary data.</text>
</comment>
<accession>A0A444ITN5</accession>
<evidence type="ECO:0000313" key="1">
    <source>
        <dbReference type="EMBL" id="RWX44207.1"/>
    </source>
</evidence>
<name>A0A444ITN5_9BACT</name>